<dbReference type="NCBIfam" id="TIGR01414">
    <property type="entry name" value="autotrans_barl"/>
    <property type="match status" value="1"/>
</dbReference>
<dbReference type="Pfam" id="PF13505">
    <property type="entry name" value="OMP_b-brl"/>
    <property type="match status" value="1"/>
</dbReference>
<evidence type="ECO:0000259" key="6">
    <source>
        <dbReference type="Pfam" id="PF13505"/>
    </source>
</evidence>
<feature type="signal peptide" evidence="5">
    <location>
        <begin position="1"/>
        <end position="23"/>
    </location>
</feature>
<keyword evidence="8" id="KW-1185">Reference proteome</keyword>
<evidence type="ECO:0000256" key="2">
    <source>
        <dbReference type="ARBA" id="ARBA00022729"/>
    </source>
</evidence>
<comment type="subcellular location">
    <subcellularLocation>
        <location evidence="1">Membrane</location>
    </subcellularLocation>
</comment>
<dbReference type="InterPro" id="IPR006315">
    <property type="entry name" value="OM_autotransptr_brl_dom"/>
</dbReference>
<dbReference type="AlphaFoldDB" id="A0A6L6J5W8"/>
<accession>A0A6L6J5W8</accession>
<dbReference type="OrthoDB" id="9815357at2"/>
<evidence type="ECO:0000313" key="8">
    <source>
        <dbReference type="Proteomes" id="UP000478183"/>
    </source>
</evidence>
<protein>
    <submittedName>
        <fullName evidence="7">Outer membrane beta-barrel protein</fullName>
    </submittedName>
</protein>
<evidence type="ECO:0000256" key="3">
    <source>
        <dbReference type="ARBA" id="ARBA00023136"/>
    </source>
</evidence>
<comment type="caution">
    <text evidence="7">The sequence shown here is derived from an EMBL/GenBank/DDBJ whole genome shotgun (WGS) entry which is preliminary data.</text>
</comment>
<evidence type="ECO:0000256" key="4">
    <source>
        <dbReference type="ARBA" id="ARBA00038306"/>
    </source>
</evidence>
<comment type="similarity">
    <text evidence="4">Belongs to the Omp25/RopB family.</text>
</comment>
<dbReference type="Proteomes" id="UP000478183">
    <property type="component" value="Unassembled WGS sequence"/>
</dbReference>
<gene>
    <name evidence="7" type="ORF">GL286_02515</name>
</gene>
<organism evidence="7 8">
    <name type="scientific">Paracoccus aestuariivivens</name>
    <dbReference type="NCBI Taxonomy" id="1820333"/>
    <lineage>
        <taxon>Bacteria</taxon>
        <taxon>Pseudomonadati</taxon>
        <taxon>Pseudomonadota</taxon>
        <taxon>Alphaproteobacteria</taxon>
        <taxon>Rhodobacterales</taxon>
        <taxon>Paracoccaceae</taxon>
        <taxon>Paracoccus</taxon>
    </lineage>
</organism>
<proteinExistence type="inferred from homology"/>
<evidence type="ECO:0000256" key="5">
    <source>
        <dbReference type="SAM" id="SignalP"/>
    </source>
</evidence>
<dbReference type="RefSeq" id="WP_155093957.1">
    <property type="nucleotide sequence ID" value="NZ_WMIE01000001.1"/>
</dbReference>
<name>A0A6L6J5W8_9RHOB</name>
<evidence type="ECO:0000256" key="1">
    <source>
        <dbReference type="ARBA" id="ARBA00004370"/>
    </source>
</evidence>
<dbReference type="SUPFAM" id="SSF56925">
    <property type="entry name" value="OMPA-like"/>
    <property type="match status" value="1"/>
</dbReference>
<dbReference type="PANTHER" id="PTHR34001">
    <property type="entry name" value="BLL7405 PROTEIN"/>
    <property type="match status" value="1"/>
</dbReference>
<sequence>MSLKKITILATSLTIGAGVAANAGGYTPPVTEPIVAPVMEAPVLNWEGGYVGGTLGYAFGGEDRVGVSNSAGRLLGDIGDLEISGANVGIRAGYRWQREKWVFGPELGFEMTDIRDDTNALVGGVDVNADTKVKNVLALRFKTGYEVQPGTLVYGIAGWARADIDYELASQDVSFDADGYILGLGVEKMMNDRMSVTGEYEYADFGKDTLEAGGYSTAATTKYHNLKIGVNYRF</sequence>
<reference evidence="7 8" key="1">
    <citation type="submission" date="2019-11" db="EMBL/GenBank/DDBJ databases">
        <authorList>
            <person name="Dong K."/>
        </authorList>
    </citation>
    <scope>NUCLEOTIDE SEQUENCE [LARGE SCALE GENOMIC DNA]</scope>
    <source>
        <strain evidence="7 8">NBRC 111993</strain>
    </source>
</reference>
<dbReference type="GO" id="GO:0019867">
    <property type="term" value="C:outer membrane"/>
    <property type="evidence" value="ECO:0007669"/>
    <property type="project" value="InterPro"/>
</dbReference>
<dbReference type="PANTHER" id="PTHR34001:SF3">
    <property type="entry name" value="BLL7405 PROTEIN"/>
    <property type="match status" value="1"/>
</dbReference>
<keyword evidence="2 5" id="KW-0732">Signal</keyword>
<dbReference type="Gene3D" id="2.40.160.20">
    <property type="match status" value="1"/>
</dbReference>
<dbReference type="InterPro" id="IPR051692">
    <property type="entry name" value="OMP-like"/>
</dbReference>
<evidence type="ECO:0000313" key="7">
    <source>
        <dbReference type="EMBL" id="MTH76595.1"/>
    </source>
</evidence>
<dbReference type="InterPro" id="IPR027385">
    <property type="entry name" value="Beta-barrel_OMP"/>
</dbReference>
<feature type="domain" description="Outer membrane protein beta-barrel" evidence="6">
    <location>
        <begin position="36"/>
        <end position="234"/>
    </location>
</feature>
<keyword evidence="3" id="KW-0472">Membrane</keyword>
<dbReference type="InterPro" id="IPR011250">
    <property type="entry name" value="OMP/PagP_B-barrel"/>
</dbReference>
<dbReference type="EMBL" id="WMIE01000001">
    <property type="protein sequence ID" value="MTH76595.1"/>
    <property type="molecule type" value="Genomic_DNA"/>
</dbReference>
<feature type="chain" id="PRO_5026796975" evidence="5">
    <location>
        <begin position="24"/>
        <end position="234"/>
    </location>
</feature>